<dbReference type="Proteomes" id="UP000287033">
    <property type="component" value="Unassembled WGS sequence"/>
</dbReference>
<name>A0A401SSK6_CHIPU</name>
<gene>
    <name evidence="1" type="ORF">chiPu_0011812</name>
</gene>
<comment type="caution">
    <text evidence="1">The sequence shown here is derived from an EMBL/GenBank/DDBJ whole genome shotgun (WGS) entry which is preliminary data.</text>
</comment>
<sequence>MFFFHYPELTDKFGHFVLKCWFAHVDISCFEDENLVPNLQSDANCMMNIIQGNPNVLLILLDMVHIEEMELAYKALVTLKFFLRSSSNIVLTSDLLRPLLLQILQKFTIENNAQPSKGNKNLSLVLDLLSLIQIKIGHLEEMGSIDFKLLYHVNNLAGKCKALSTELLQPALNIFYCSLKQTSGYNRNRVVSMLLSNSSLMELLEKILELSWSEQCTLERFPDDLVSSVWLLIGSLVQSQTNCKSEVHRTISLKLNKVFHFISFKKDSLTLQGCILHFLKIVLRNKFTSPLLTITNPNTRNHPLQDQDASLYPLSYKQVLLLFIHLQNFLVQGDDFLVYAATGCLEAMVEYLHIKDQVTLCHVMSQPWSRFLFFTMVNSTHNCLFNSGFLRLSALFLKYHCKNIVFEADMKRFLQMAAELKSEELSSNTAEALILFLKQLDLQNGKVFNMGQKDMEIIHTLLKNLQNRTSSQPDSKQIVYPFIVCTLTCQMGDF</sequence>
<dbReference type="PANTHER" id="PTHR12044">
    <property type="entry name" value="BCL2 INTERACTING MEDIATOR OF CELL DEATH"/>
    <property type="match status" value="1"/>
</dbReference>
<evidence type="ECO:0000313" key="2">
    <source>
        <dbReference type="Proteomes" id="UP000287033"/>
    </source>
</evidence>
<dbReference type="OMA" id="HIEEMEL"/>
<accession>A0A401SSK6</accession>
<dbReference type="OrthoDB" id="10015792at2759"/>
<proteinExistence type="predicted"/>
<dbReference type="STRING" id="137246.A0A401SSK6"/>
<dbReference type="InterPro" id="IPR052133">
    <property type="entry name" value="Immune_Signaling-Apoptosis_Reg"/>
</dbReference>
<keyword evidence="2" id="KW-1185">Reference proteome</keyword>
<reference evidence="1 2" key="1">
    <citation type="journal article" date="2018" name="Nat. Ecol. Evol.">
        <title>Shark genomes provide insights into elasmobranch evolution and the origin of vertebrates.</title>
        <authorList>
            <person name="Hara Y"/>
            <person name="Yamaguchi K"/>
            <person name="Onimaru K"/>
            <person name="Kadota M"/>
            <person name="Koyanagi M"/>
            <person name="Keeley SD"/>
            <person name="Tatsumi K"/>
            <person name="Tanaka K"/>
            <person name="Motone F"/>
            <person name="Kageyama Y"/>
            <person name="Nozu R"/>
            <person name="Adachi N"/>
            <person name="Nishimura O"/>
            <person name="Nakagawa R"/>
            <person name="Tanegashima C"/>
            <person name="Kiyatake I"/>
            <person name="Matsumoto R"/>
            <person name="Murakumo K"/>
            <person name="Nishida K"/>
            <person name="Terakita A"/>
            <person name="Kuratani S"/>
            <person name="Sato K"/>
            <person name="Hyodo S Kuraku.S."/>
        </authorList>
    </citation>
    <scope>NUCLEOTIDE SEQUENCE [LARGE SCALE GENOMIC DNA]</scope>
</reference>
<evidence type="ECO:0000313" key="1">
    <source>
        <dbReference type="EMBL" id="GCC33343.1"/>
    </source>
</evidence>
<evidence type="ECO:0008006" key="3">
    <source>
        <dbReference type="Google" id="ProtNLM"/>
    </source>
</evidence>
<dbReference type="PANTHER" id="PTHR12044:SF14">
    <property type="entry name" value="MEIOTIC DOUBLE-STRANDED BREAK FORMATION PROTEIN 1"/>
    <property type="match status" value="1"/>
</dbReference>
<dbReference type="GO" id="GO:0007127">
    <property type="term" value="P:meiosis I"/>
    <property type="evidence" value="ECO:0007669"/>
    <property type="project" value="TreeGrafter"/>
</dbReference>
<dbReference type="EMBL" id="BEZZ01000509">
    <property type="protein sequence ID" value="GCC33343.1"/>
    <property type="molecule type" value="Genomic_DNA"/>
</dbReference>
<protein>
    <recommendedName>
        <fullName evidence="3">Meiosis inhibitor protein 1</fullName>
    </recommendedName>
</protein>
<organism evidence="1 2">
    <name type="scientific">Chiloscyllium punctatum</name>
    <name type="common">Brownbanded bambooshark</name>
    <name type="synonym">Hemiscyllium punctatum</name>
    <dbReference type="NCBI Taxonomy" id="137246"/>
    <lineage>
        <taxon>Eukaryota</taxon>
        <taxon>Metazoa</taxon>
        <taxon>Chordata</taxon>
        <taxon>Craniata</taxon>
        <taxon>Vertebrata</taxon>
        <taxon>Chondrichthyes</taxon>
        <taxon>Elasmobranchii</taxon>
        <taxon>Galeomorphii</taxon>
        <taxon>Galeoidea</taxon>
        <taxon>Orectolobiformes</taxon>
        <taxon>Hemiscylliidae</taxon>
        <taxon>Chiloscyllium</taxon>
    </lineage>
</organism>
<dbReference type="AlphaFoldDB" id="A0A401SSK6"/>